<comment type="caution">
    <text evidence="2">The sequence shown here is derived from an EMBL/GenBank/DDBJ whole genome shotgun (WGS) entry which is preliminary data.</text>
</comment>
<dbReference type="Proteomes" id="UP001295684">
    <property type="component" value="Unassembled WGS sequence"/>
</dbReference>
<dbReference type="SMART" id="SM00213">
    <property type="entry name" value="UBQ"/>
    <property type="match status" value="2"/>
</dbReference>
<dbReference type="Pfam" id="PF00240">
    <property type="entry name" value="ubiquitin"/>
    <property type="match status" value="1"/>
</dbReference>
<organism evidence="2 3">
    <name type="scientific">Euplotes crassus</name>
    <dbReference type="NCBI Taxonomy" id="5936"/>
    <lineage>
        <taxon>Eukaryota</taxon>
        <taxon>Sar</taxon>
        <taxon>Alveolata</taxon>
        <taxon>Ciliophora</taxon>
        <taxon>Intramacronucleata</taxon>
        <taxon>Spirotrichea</taxon>
        <taxon>Hypotrichia</taxon>
        <taxon>Euplotida</taxon>
        <taxon>Euplotidae</taxon>
        <taxon>Moneuplotes</taxon>
    </lineage>
</organism>
<keyword evidence="3" id="KW-1185">Reference proteome</keyword>
<dbReference type="CDD" id="cd17039">
    <property type="entry name" value="Ubl_ubiquitin_like"/>
    <property type="match status" value="1"/>
</dbReference>
<evidence type="ECO:0000259" key="1">
    <source>
        <dbReference type="PROSITE" id="PS50053"/>
    </source>
</evidence>
<name>A0AAD1Y367_EUPCR</name>
<protein>
    <recommendedName>
        <fullName evidence="1">Ubiquitin-like domain-containing protein</fullName>
    </recommendedName>
</protein>
<proteinExistence type="predicted"/>
<dbReference type="EMBL" id="CAMPGE010024178">
    <property type="protein sequence ID" value="CAI2382037.1"/>
    <property type="molecule type" value="Genomic_DNA"/>
</dbReference>
<dbReference type="AlphaFoldDB" id="A0AAD1Y367"/>
<gene>
    <name evidence="2" type="ORF">ECRASSUSDP1_LOCUS23504</name>
</gene>
<feature type="domain" description="Ubiquitin-like" evidence="1">
    <location>
        <begin position="14"/>
        <end position="87"/>
    </location>
</feature>
<feature type="domain" description="Ubiquitin-like" evidence="1">
    <location>
        <begin position="95"/>
        <end position="161"/>
    </location>
</feature>
<evidence type="ECO:0000313" key="3">
    <source>
        <dbReference type="Proteomes" id="UP001295684"/>
    </source>
</evidence>
<dbReference type="SUPFAM" id="SSF54236">
    <property type="entry name" value="Ubiquitin-like"/>
    <property type="match status" value="2"/>
</dbReference>
<dbReference type="PROSITE" id="PS50053">
    <property type="entry name" value="UBIQUITIN_2"/>
    <property type="match status" value="2"/>
</dbReference>
<evidence type="ECO:0000313" key="2">
    <source>
        <dbReference type="EMBL" id="CAI2382037.1"/>
    </source>
</evidence>
<dbReference type="Gene3D" id="3.10.20.90">
    <property type="entry name" value="Phosphatidylinositol 3-kinase Catalytic Subunit, Chain A, domain 1"/>
    <property type="match status" value="2"/>
</dbReference>
<dbReference type="InterPro" id="IPR029071">
    <property type="entry name" value="Ubiquitin-like_domsf"/>
</dbReference>
<reference evidence="2" key="1">
    <citation type="submission" date="2023-07" db="EMBL/GenBank/DDBJ databases">
        <authorList>
            <consortium name="AG Swart"/>
            <person name="Singh M."/>
            <person name="Singh A."/>
            <person name="Seah K."/>
            <person name="Emmerich C."/>
        </authorList>
    </citation>
    <scope>NUCLEOTIDE SEQUENCE</scope>
    <source>
        <strain evidence="2">DP1</strain>
    </source>
</reference>
<accession>A0AAD1Y367</accession>
<dbReference type="InterPro" id="IPR000626">
    <property type="entry name" value="Ubiquitin-like_dom"/>
</dbReference>
<sequence>MGSSSTNATTNISVTLPLKVLDLYKRQHLLEINPNRSIADLKAEITRITGTSPQKYMLKYKDMIVDETKDTDMIGDIGVREFDQVSMEPRDIAPITLSVRDSGGILLKIPINPLTTVKSLTQRILQHSQKSSEIRLTYKGKILAEQEQVLEEIGMKDGDLLCVFSQVPLPSKR</sequence>